<dbReference type="RefSeq" id="WP_104275086.1">
    <property type="nucleotide sequence ID" value="NZ_CP028129.1"/>
</dbReference>
<evidence type="ECO:0000313" key="1">
    <source>
        <dbReference type="EMBL" id="PPH75744.1"/>
    </source>
</evidence>
<reference evidence="1 2" key="1">
    <citation type="submission" date="2018-02" db="EMBL/GenBank/DDBJ databases">
        <title>Bacteriophage NCPPB3778 and a type I-E CRISPR drive the evolution of the US Biological Select Agent, Rathayibacter toxicus.</title>
        <authorList>
            <person name="Davis E.W.II."/>
            <person name="Tabima J.F."/>
            <person name="Weisberg A.J."/>
            <person name="Lopes L.D."/>
            <person name="Wiseman M.S."/>
            <person name="Wiseman M.S."/>
            <person name="Pupko T."/>
            <person name="Belcher M.S."/>
            <person name="Sechler A.J."/>
            <person name="Tancos M.A."/>
            <person name="Schroeder B.K."/>
            <person name="Murray T.D."/>
            <person name="Luster D.G."/>
            <person name="Schneider W.L."/>
            <person name="Rogers E."/>
            <person name="Andreote F.D."/>
            <person name="Grunwald N.J."/>
            <person name="Putnam M.L."/>
            <person name="Chang J.H."/>
        </authorList>
    </citation>
    <scope>NUCLEOTIDE SEQUENCE [LARGE SCALE GENOMIC DNA]</scope>
    <source>
        <strain evidence="1 2">AY1D6</strain>
    </source>
</reference>
<gene>
    <name evidence="1" type="ORF">C5C40_10585</name>
</gene>
<dbReference type="GeneID" id="49819857"/>
<keyword evidence="2" id="KW-1185">Reference proteome</keyword>
<sequence>MARSTNAQGLDHGDSGGPVISEDGRLYGIIQQAGLWDYANLMQYLPIEEVFAQLGSNYVIAPPR</sequence>
<organism evidence="1 2">
    <name type="scientific">Rathayibacter rathayi</name>
    <name type="common">Corynebacterium rathayi</name>
    <dbReference type="NCBI Taxonomy" id="33887"/>
    <lineage>
        <taxon>Bacteria</taxon>
        <taxon>Bacillati</taxon>
        <taxon>Actinomycetota</taxon>
        <taxon>Actinomycetes</taxon>
        <taxon>Micrococcales</taxon>
        <taxon>Microbacteriaceae</taxon>
        <taxon>Rathayibacter</taxon>
    </lineage>
</organism>
<dbReference type="EMBL" id="PSVT01000022">
    <property type="protein sequence ID" value="PPH75744.1"/>
    <property type="molecule type" value="Genomic_DNA"/>
</dbReference>
<evidence type="ECO:0000313" key="2">
    <source>
        <dbReference type="Proteomes" id="UP000239698"/>
    </source>
</evidence>
<name>A0ABX5AB81_RATRA</name>
<dbReference type="SUPFAM" id="SSF50494">
    <property type="entry name" value="Trypsin-like serine proteases"/>
    <property type="match status" value="1"/>
</dbReference>
<proteinExistence type="predicted"/>
<dbReference type="Proteomes" id="UP000239698">
    <property type="component" value="Unassembled WGS sequence"/>
</dbReference>
<evidence type="ECO:0008006" key="3">
    <source>
        <dbReference type="Google" id="ProtNLM"/>
    </source>
</evidence>
<protein>
    <recommendedName>
        <fullName evidence="3">Peptidase S1 domain-containing protein</fullName>
    </recommendedName>
</protein>
<comment type="caution">
    <text evidence="1">The sequence shown here is derived from an EMBL/GenBank/DDBJ whole genome shotgun (WGS) entry which is preliminary data.</text>
</comment>
<accession>A0ABX5AB81</accession>
<dbReference type="InterPro" id="IPR009003">
    <property type="entry name" value="Peptidase_S1_PA"/>
</dbReference>